<keyword evidence="2" id="KW-1185">Reference proteome</keyword>
<protein>
    <submittedName>
        <fullName evidence="1">Uncharacterized protein</fullName>
    </submittedName>
</protein>
<comment type="caution">
    <text evidence="1">The sequence shown here is derived from an EMBL/GenBank/DDBJ whole genome shotgun (WGS) entry which is preliminary data.</text>
</comment>
<proteinExistence type="predicted"/>
<dbReference type="EMBL" id="LUKE01000005">
    <property type="protein sequence ID" value="KYG62370.1"/>
    <property type="molecule type" value="Genomic_DNA"/>
</dbReference>
<reference evidence="1 2" key="1">
    <citation type="submission" date="2016-03" db="EMBL/GenBank/DDBJ databases">
        <authorList>
            <person name="Ploux O."/>
        </authorList>
    </citation>
    <scope>NUCLEOTIDE SEQUENCE [LARGE SCALE GENOMIC DNA]</scope>
    <source>
        <strain evidence="1 2">R0</strain>
    </source>
</reference>
<dbReference type="Proteomes" id="UP000075320">
    <property type="component" value="Unassembled WGS sequence"/>
</dbReference>
<name>A0A150WHB8_BDEBC</name>
<gene>
    <name evidence="1" type="ORF">AZI86_16160</name>
</gene>
<evidence type="ECO:0000313" key="1">
    <source>
        <dbReference type="EMBL" id="KYG62370.1"/>
    </source>
</evidence>
<evidence type="ECO:0000313" key="2">
    <source>
        <dbReference type="Proteomes" id="UP000075320"/>
    </source>
</evidence>
<accession>A0A150WHB8</accession>
<dbReference type="AlphaFoldDB" id="A0A150WHB8"/>
<sequence length="204" mass="21798">MGVLAPLIALIVGITLMANVSDFFVSSRETSKQNFMAMTKLDVAREMGPIVRNAYDMRLRGACPSGTTARNSVEGIQLCWRTLDNGCIRPMDKTICLASGFVSHHSSPIPWYLKFLGVENAYAQRAAPWPTSPRGGVASGNGVWVGAPIPGPAAAATTFSPVCGSAGTVCITMDFCLGEKDIKVNGCASTSPIYIRQTFAIWNF</sequence>
<organism evidence="1 2">
    <name type="scientific">Bdellovibrio bacteriovorus</name>
    <dbReference type="NCBI Taxonomy" id="959"/>
    <lineage>
        <taxon>Bacteria</taxon>
        <taxon>Pseudomonadati</taxon>
        <taxon>Bdellovibrionota</taxon>
        <taxon>Bdellovibrionia</taxon>
        <taxon>Bdellovibrionales</taxon>
        <taxon>Pseudobdellovibrionaceae</taxon>
        <taxon>Bdellovibrio</taxon>
    </lineage>
</organism>
<dbReference type="RefSeq" id="WP_061836331.1">
    <property type="nucleotide sequence ID" value="NZ_LUKE01000005.1"/>
</dbReference>